<dbReference type="SUPFAM" id="SSF103473">
    <property type="entry name" value="MFS general substrate transporter"/>
    <property type="match status" value="1"/>
</dbReference>
<keyword evidence="2" id="KW-0813">Transport</keyword>
<evidence type="ECO:0008006" key="9">
    <source>
        <dbReference type="Google" id="ProtNLM"/>
    </source>
</evidence>
<keyword evidence="3 6" id="KW-0812">Transmembrane</keyword>
<comment type="subcellular location">
    <subcellularLocation>
        <location evidence="1">Endomembrane system</location>
        <topology evidence="1">Multi-pass membrane protein</topology>
    </subcellularLocation>
</comment>
<dbReference type="GO" id="GO:0012505">
    <property type="term" value="C:endomembrane system"/>
    <property type="evidence" value="ECO:0007669"/>
    <property type="project" value="UniProtKB-SubCell"/>
</dbReference>
<keyword evidence="5 6" id="KW-0472">Membrane</keyword>
<dbReference type="Pfam" id="PF11700">
    <property type="entry name" value="ATG22"/>
    <property type="match status" value="1"/>
</dbReference>
<dbReference type="Proteomes" id="UP000091914">
    <property type="component" value="Unassembled WGS sequence"/>
</dbReference>
<dbReference type="InterPro" id="IPR036259">
    <property type="entry name" value="MFS_trans_sf"/>
</dbReference>
<sequence length="457" mass="47628">MSQPELRPASPARSRVVAWALWDCGSTGLNAIVATFVFAVYLTSSVGVGISGATTPASWLGRAAAVAGLTVAVLAPAVGVWVESPQRRRVALSVLTATAVTLTCLMFFIHDRPGYLWAGLVLLGATAACGDLASVPYNAMLRQLSTPQTAGRISGFGWAAGYAGSVLLLLVIYTGFISGSGKGLDATRGLLRVPFRDGLYVREAMLVAAIWFAVLALPLLFVAHRLTESSEGYQPTSMLGGYRKLWTEVAAEWRRDRNLVYFLFASALFRDGLAAIFAFGAVLGVNVYGISQADVLIFGVAASVVAAVGAVLGGFVDHRVGSKPVIVASLFAIIVLGLTLMALSGPVAFWVCGLLLCMFIGPSQSSSRALLLQMAKHGREGVAFGLYTMTGRAVAFVAPWLFSVFVDVFGAVRAGLGGISLVLIAGLLAMLAVRVPLRAAAVAEPAAEPSQPAGGST</sequence>
<proteinExistence type="predicted"/>
<evidence type="ECO:0000256" key="5">
    <source>
        <dbReference type="ARBA" id="ARBA00023136"/>
    </source>
</evidence>
<feature type="transmembrane region" description="Helical" evidence="6">
    <location>
        <begin position="295"/>
        <end position="316"/>
    </location>
</feature>
<organism evidence="7 8">
    <name type="scientific">Mycobacterium colombiense</name>
    <dbReference type="NCBI Taxonomy" id="339268"/>
    <lineage>
        <taxon>Bacteria</taxon>
        <taxon>Bacillati</taxon>
        <taxon>Actinomycetota</taxon>
        <taxon>Actinomycetes</taxon>
        <taxon>Mycobacteriales</taxon>
        <taxon>Mycobacteriaceae</taxon>
        <taxon>Mycobacterium</taxon>
        <taxon>Mycobacterium avium complex (MAC)</taxon>
    </lineage>
</organism>
<evidence type="ECO:0000256" key="3">
    <source>
        <dbReference type="ARBA" id="ARBA00022692"/>
    </source>
</evidence>
<evidence type="ECO:0000256" key="4">
    <source>
        <dbReference type="ARBA" id="ARBA00022989"/>
    </source>
</evidence>
<feature type="transmembrane region" description="Helical" evidence="6">
    <location>
        <begin position="348"/>
        <end position="371"/>
    </location>
</feature>
<feature type="transmembrane region" description="Helical" evidence="6">
    <location>
        <begin position="383"/>
        <end position="402"/>
    </location>
</feature>
<feature type="transmembrane region" description="Helical" evidence="6">
    <location>
        <begin position="115"/>
        <end position="135"/>
    </location>
</feature>
<dbReference type="AlphaFoldDB" id="A0A1A0V6N4"/>
<evidence type="ECO:0000256" key="6">
    <source>
        <dbReference type="SAM" id="Phobius"/>
    </source>
</evidence>
<protein>
    <recommendedName>
        <fullName evidence="9">MFS transporter</fullName>
    </recommendedName>
</protein>
<dbReference type="Gene3D" id="1.20.1250.20">
    <property type="entry name" value="MFS general substrate transporter like domains"/>
    <property type="match status" value="1"/>
</dbReference>
<feature type="transmembrane region" description="Helical" evidence="6">
    <location>
        <begin position="325"/>
        <end position="342"/>
    </location>
</feature>
<feature type="transmembrane region" description="Helical" evidence="6">
    <location>
        <begin position="259"/>
        <end position="283"/>
    </location>
</feature>
<dbReference type="InterPro" id="IPR024671">
    <property type="entry name" value="Atg22-like"/>
</dbReference>
<evidence type="ECO:0000256" key="1">
    <source>
        <dbReference type="ARBA" id="ARBA00004127"/>
    </source>
</evidence>
<feature type="transmembrane region" description="Helical" evidence="6">
    <location>
        <begin position="63"/>
        <end position="82"/>
    </location>
</feature>
<reference evidence="7 8" key="1">
    <citation type="submission" date="2016-06" db="EMBL/GenBank/DDBJ databases">
        <authorList>
            <person name="Kjaerup R.B."/>
            <person name="Dalgaard T.S."/>
            <person name="Juul-Madsen H.R."/>
        </authorList>
    </citation>
    <scope>NUCLEOTIDE SEQUENCE [LARGE SCALE GENOMIC DNA]</scope>
    <source>
        <strain evidence="7 8">852002-51834_SCH5396731</strain>
    </source>
</reference>
<accession>A0A1A0V6N4</accession>
<comment type="caution">
    <text evidence="7">The sequence shown here is derived from an EMBL/GenBank/DDBJ whole genome shotgun (WGS) entry which is preliminary data.</text>
</comment>
<evidence type="ECO:0000313" key="8">
    <source>
        <dbReference type="Proteomes" id="UP000091914"/>
    </source>
</evidence>
<dbReference type="RefSeq" id="WP_064885786.1">
    <property type="nucleotide sequence ID" value="NZ_LZSX01000100.1"/>
</dbReference>
<feature type="transmembrane region" description="Helical" evidence="6">
    <location>
        <begin position="199"/>
        <end position="223"/>
    </location>
</feature>
<name>A0A1A0V6N4_9MYCO</name>
<evidence type="ECO:0000256" key="2">
    <source>
        <dbReference type="ARBA" id="ARBA00022448"/>
    </source>
</evidence>
<dbReference type="InterPro" id="IPR050495">
    <property type="entry name" value="ATG22/LtaA_families"/>
</dbReference>
<dbReference type="OrthoDB" id="9768783at2"/>
<evidence type="ECO:0000313" key="7">
    <source>
        <dbReference type="EMBL" id="OBB78898.1"/>
    </source>
</evidence>
<keyword evidence="4 6" id="KW-1133">Transmembrane helix</keyword>
<feature type="transmembrane region" description="Helical" evidence="6">
    <location>
        <begin position="156"/>
        <end position="179"/>
    </location>
</feature>
<dbReference type="PANTHER" id="PTHR23519:SF1">
    <property type="entry name" value="AUTOPHAGY-RELATED PROTEIN 22"/>
    <property type="match status" value="1"/>
</dbReference>
<feature type="transmembrane region" description="Helical" evidence="6">
    <location>
        <begin position="89"/>
        <end position="109"/>
    </location>
</feature>
<feature type="transmembrane region" description="Helical" evidence="6">
    <location>
        <begin position="414"/>
        <end position="433"/>
    </location>
</feature>
<gene>
    <name evidence="7" type="ORF">A5760_01710</name>
</gene>
<dbReference type="PANTHER" id="PTHR23519">
    <property type="entry name" value="AUTOPHAGY-RELATED PROTEIN 22"/>
    <property type="match status" value="1"/>
</dbReference>
<dbReference type="EMBL" id="LZSX01000100">
    <property type="protein sequence ID" value="OBB78898.1"/>
    <property type="molecule type" value="Genomic_DNA"/>
</dbReference>
<feature type="transmembrane region" description="Helical" evidence="6">
    <location>
        <begin position="20"/>
        <end position="43"/>
    </location>
</feature>